<feature type="compositionally biased region" description="Basic and acidic residues" evidence="1">
    <location>
        <begin position="181"/>
        <end position="198"/>
    </location>
</feature>
<accession>A0A9Q9ARW9</accession>
<dbReference type="EMBL" id="CP099422">
    <property type="protein sequence ID" value="USW53990.1"/>
    <property type="molecule type" value="Genomic_DNA"/>
</dbReference>
<feature type="compositionally biased region" description="Basic and acidic residues" evidence="1">
    <location>
        <begin position="215"/>
        <end position="226"/>
    </location>
</feature>
<feature type="compositionally biased region" description="Basic and acidic residues" evidence="1">
    <location>
        <begin position="1"/>
        <end position="21"/>
    </location>
</feature>
<feature type="compositionally biased region" description="Basic and acidic residues" evidence="1">
    <location>
        <begin position="148"/>
        <end position="161"/>
    </location>
</feature>
<name>A0A9Q9ARW9_9PEZI</name>
<feature type="region of interest" description="Disordered" evidence="1">
    <location>
        <begin position="1"/>
        <end position="25"/>
    </location>
</feature>
<keyword evidence="3" id="KW-1185">Reference proteome</keyword>
<feature type="region of interest" description="Disordered" evidence="1">
    <location>
        <begin position="46"/>
        <end position="324"/>
    </location>
</feature>
<feature type="compositionally biased region" description="Basic and acidic residues" evidence="1">
    <location>
        <begin position="121"/>
        <end position="133"/>
    </location>
</feature>
<reference evidence="2" key="1">
    <citation type="submission" date="2022-06" db="EMBL/GenBank/DDBJ databases">
        <title>Complete genome sequences of two strains of the flax pathogen Septoria linicola.</title>
        <authorList>
            <person name="Lapalu N."/>
            <person name="Simon A."/>
            <person name="Demenou B."/>
            <person name="Paumier D."/>
            <person name="Guillot M.-P."/>
            <person name="Gout L."/>
            <person name="Valade R."/>
        </authorList>
    </citation>
    <scope>NUCLEOTIDE SEQUENCE</scope>
    <source>
        <strain evidence="2">SE15195</strain>
    </source>
</reference>
<feature type="compositionally biased region" description="Low complexity" evidence="1">
    <location>
        <begin position="306"/>
        <end position="317"/>
    </location>
</feature>
<feature type="compositionally biased region" description="Basic and acidic residues" evidence="1">
    <location>
        <begin position="71"/>
        <end position="82"/>
    </location>
</feature>
<protein>
    <submittedName>
        <fullName evidence="2">Uncharacterized protein</fullName>
    </submittedName>
</protein>
<gene>
    <name evidence="2" type="ORF">Slin15195_G073090</name>
</gene>
<dbReference type="AlphaFoldDB" id="A0A9Q9ARW9"/>
<feature type="compositionally biased region" description="Polar residues" evidence="1">
    <location>
        <begin position="135"/>
        <end position="147"/>
    </location>
</feature>
<sequence length="324" mass="36772">MSVHPEEQRPPARMSQRDVQQDKSAWQQLKQKLFCCWKVDVSDRNQDSIEQGHPPPYPASEARNVPPRPRRPSEHELSERLRTAGVPRSSINPKPTCTHNRTKAVSQLPSIVNDSPTARLVPREQDPEPEPKLTARTTSYGTSSTSEQWRRLHDEQQEEQVRYQAQVMKPREAQSLLTGDIDSHDAKDKDKSKRKEPAAFRSKSANNVTGRHFRERSQQRFEDMRGIGEASTPTLPPRTKTDMLVSGDLKALPSMRRRLEAERQASAVEAKMGGEDDEQERDTSEVLSRRLPTPHSSPRAVSGYVSPSQIRSSPIRPTEAMLHD</sequence>
<dbReference type="Proteomes" id="UP001056384">
    <property type="component" value="Chromosome 5"/>
</dbReference>
<organism evidence="2 3">
    <name type="scientific">Septoria linicola</name>
    <dbReference type="NCBI Taxonomy" id="215465"/>
    <lineage>
        <taxon>Eukaryota</taxon>
        <taxon>Fungi</taxon>
        <taxon>Dikarya</taxon>
        <taxon>Ascomycota</taxon>
        <taxon>Pezizomycotina</taxon>
        <taxon>Dothideomycetes</taxon>
        <taxon>Dothideomycetidae</taxon>
        <taxon>Mycosphaerellales</taxon>
        <taxon>Mycosphaerellaceae</taxon>
        <taxon>Septoria</taxon>
    </lineage>
</organism>
<evidence type="ECO:0000256" key="1">
    <source>
        <dbReference type="SAM" id="MobiDB-lite"/>
    </source>
</evidence>
<evidence type="ECO:0000313" key="3">
    <source>
        <dbReference type="Proteomes" id="UP001056384"/>
    </source>
</evidence>
<evidence type="ECO:0000313" key="2">
    <source>
        <dbReference type="EMBL" id="USW53990.1"/>
    </source>
</evidence>
<proteinExistence type="predicted"/>
<feature type="compositionally biased region" description="Polar residues" evidence="1">
    <location>
        <begin position="89"/>
        <end position="116"/>
    </location>
</feature>